<protein>
    <submittedName>
        <fullName evidence="1">Uncharacterized protein</fullName>
    </submittedName>
</protein>
<name>A0A4Y2C4L4_ARAVE</name>
<comment type="caution">
    <text evidence="1">The sequence shown here is derived from an EMBL/GenBank/DDBJ whole genome shotgun (WGS) entry which is preliminary data.</text>
</comment>
<dbReference type="AlphaFoldDB" id="A0A4Y2C4L4"/>
<organism evidence="1 2">
    <name type="scientific">Araneus ventricosus</name>
    <name type="common">Orbweaver spider</name>
    <name type="synonym">Epeira ventricosa</name>
    <dbReference type="NCBI Taxonomy" id="182803"/>
    <lineage>
        <taxon>Eukaryota</taxon>
        <taxon>Metazoa</taxon>
        <taxon>Ecdysozoa</taxon>
        <taxon>Arthropoda</taxon>
        <taxon>Chelicerata</taxon>
        <taxon>Arachnida</taxon>
        <taxon>Araneae</taxon>
        <taxon>Araneomorphae</taxon>
        <taxon>Entelegynae</taxon>
        <taxon>Araneoidea</taxon>
        <taxon>Araneidae</taxon>
        <taxon>Araneus</taxon>
    </lineage>
</organism>
<sequence length="115" mass="12795">MSRFKATQGLFRDGLRNFEPLSVTRTTPALATTSPNFRATPTGEHLATTYDLSCNRPHTRRIFSGIGFRTYDPPVPTLPLGHHGLLECIEQIGFTLIHTEIIPRFSSDSDFAGSF</sequence>
<evidence type="ECO:0000313" key="2">
    <source>
        <dbReference type="Proteomes" id="UP000499080"/>
    </source>
</evidence>
<dbReference type="Proteomes" id="UP000499080">
    <property type="component" value="Unassembled WGS sequence"/>
</dbReference>
<reference evidence="1 2" key="1">
    <citation type="journal article" date="2019" name="Sci. Rep.">
        <title>Orb-weaving spider Araneus ventricosus genome elucidates the spidroin gene catalogue.</title>
        <authorList>
            <person name="Kono N."/>
            <person name="Nakamura H."/>
            <person name="Ohtoshi R."/>
            <person name="Moran D.A.P."/>
            <person name="Shinohara A."/>
            <person name="Yoshida Y."/>
            <person name="Fujiwara M."/>
            <person name="Mori M."/>
            <person name="Tomita M."/>
            <person name="Arakawa K."/>
        </authorList>
    </citation>
    <scope>NUCLEOTIDE SEQUENCE [LARGE SCALE GENOMIC DNA]</scope>
</reference>
<dbReference type="EMBL" id="BGPR01161909">
    <property type="protein sequence ID" value="GBL99023.1"/>
    <property type="molecule type" value="Genomic_DNA"/>
</dbReference>
<keyword evidence="2" id="KW-1185">Reference proteome</keyword>
<evidence type="ECO:0000313" key="1">
    <source>
        <dbReference type="EMBL" id="GBL99023.1"/>
    </source>
</evidence>
<gene>
    <name evidence="1" type="ORF">AVEN_57031_1</name>
</gene>
<proteinExistence type="predicted"/>
<accession>A0A4Y2C4L4</accession>